<dbReference type="Proteomes" id="UP000295765">
    <property type="component" value="Unassembled WGS sequence"/>
</dbReference>
<accession>A0A4R2L5G2</accession>
<gene>
    <name evidence="1" type="ORF">EV699_12037</name>
</gene>
<evidence type="ECO:0000313" key="2">
    <source>
        <dbReference type="Proteomes" id="UP000295765"/>
    </source>
</evidence>
<keyword evidence="2" id="KW-1185">Reference proteome</keyword>
<dbReference type="AlphaFoldDB" id="A0A4R2L5G2"/>
<dbReference type="CDD" id="cd06150">
    <property type="entry name" value="YjgF_YER057c_UK114_like_2"/>
    <property type="match status" value="1"/>
</dbReference>
<evidence type="ECO:0000313" key="1">
    <source>
        <dbReference type="EMBL" id="TCO79259.1"/>
    </source>
</evidence>
<dbReference type="InterPro" id="IPR006175">
    <property type="entry name" value="YjgF/YER057c/UK114"/>
</dbReference>
<dbReference type="Pfam" id="PF01042">
    <property type="entry name" value="Ribonuc_L-PSP"/>
    <property type="match status" value="1"/>
</dbReference>
<dbReference type="RefSeq" id="WP_132544810.1">
    <property type="nucleotide sequence ID" value="NZ_SLWY01000020.1"/>
</dbReference>
<sequence length="116" mass="12912">MHIDRQQIGKRMSQIVVHGDTVYLAGQVSTDRSSDVRNQTEEVLSKIDELLAEAGSGKTRILSAQIWLRDIDRDFTAMNDIWEKWMPAGCAPARATTEAKMAAPDILVEVMVIAAR</sequence>
<dbReference type="Gene3D" id="3.30.1330.40">
    <property type="entry name" value="RutC-like"/>
    <property type="match status" value="1"/>
</dbReference>
<dbReference type="OrthoDB" id="6899345at2"/>
<comment type="caution">
    <text evidence="1">The sequence shown here is derived from an EMBL/GenBank/DDBJ whole genome shotgun (WGS) entry which is preliminary data.</text>
</comment>
<proteinExistence type="predicted"/>
<dbReference type="PANTHER" id="PTHR47328:SF1">
    <property type="entry name" value="RUTC FAMILY PROTEIN YOAB"/>
    <property type="match status" value="1"/>
</dbReference>
<dbReference type="InterPro" id="IPR035959">
    <property type="entry name" value="RutC-like_sf"/>
</dbReference>
<protein>
    <submittedName>
        <fullName evidence="1">Enamine deaminase RidA (YjgF/YER057c/UK114 family)</fullName>
    </submittedName>
</protein>
<dbReference type="InterPro" id="IPR035709">
    <property type="entry name" value="YoaB-like"/>
</dbReference>
<dbReference type="SUPFAM" id="SSF55298">
    <property type="entry name" value="YjgF-like"/>
    <property type="match status" value="1"/>
</dbReference>
<organism evidence="1 2">
    <name type="scientific">Plasticicumulans lactativorans</name>
    <dbReference type="NCBI Taxonomy" id="1133106"/>
    <lineage>
        <taxon>Bacteria</taxon>
        <taxon>Pseudomonadati</taxon>
        <taxon>Pseudomonadota</taxon>
        <taxon>Gammaproteobacteria</taxon>
        <taxon>Candidatus Competibacteraceae</taxon>
        <taxon>Plasticicumulans</taxon>
    </lineage>
</organism>
<dbReference type="PANTHER" id="PTHR47328">
    <property type="match status" value="1"/>
</dbReference>
<reference evidence="1 2" key="1">
    <citation type="submission" date="2019-03" db="EMBL/GenBank/DDBJ databases">
        <title>Genomic Encyclopedia of Type Strains, Phase IV (KMG-IV): sequencing the most valuable type-strain genomes for metagenomic binning, comparative biology and taxonomic classification.</title>
        <authorList>
            <person name="Goeker M."/>
        </authorList>
    </citation>
    <scope>NUCLEOTIDE SEQUENCE [LARGE SCALE GENOMIC DNA]</scope>
    <source>
        <strain evidence="1 2">DSM 25287</strain>
    </source>
</reference>
<dbReference type="EMBL" id="SLWY01000020">
    <property type="protein sequence ID" value="TCO79259.1"/>
    <property type="molecule type" value="Genomic_DNA"/>
</dbReference>
<name>A0A4R2L5G2_9GAMM</name>